<sequence>MTLDKERAKKYFQNLFLVAIADGKLATEERELLVGVAIRMGLSIRDSATIMRNITQDEFHIPDTEEQQMLHLSDIVKVMMIDKEIHEKEYELCLGYAIKIGQSEAMLQEIIEDSKNQNWYKFKNPYPNH</sequence>
<keyword evidence="2" id="KW-1185">Reference proteome</keyword>
<dbReference type="AlphaFoldDB" id="A1ZDG6"/>
<dbReference type="EMBL" id="AAWS01000002">
    <property type="protein sequence ID" value="EAY31705.1"/>
    <property type="molecule type" value="Genomic_DNA"/>
</dbReference>
<evidence type="ECO:0000313" key="1">
    <source>
        <dbReference type="EMBL" id="EAY31705.1"/>
    </source>
</evidence>
<dbReference type="SUPFAM" id="SSF158682">
    <property type="entry name" value="TerB-like"/>
    <property type="match status" value="1"/>
</dbReference>
<dbReference type="RefSeq" id="WP_002693536.1">
    <property type="nucleotide sequence ID" value="NZ_AAWS01000002.1"/>
</dbReference>
<dbReference type="InterPro" id="IPR029024">
    <property type="entry name" value="TerB-like"/>
</dbReference>
<proteinExistence type="predicted"/>
<gene>
    <name evidence="1" type="ORF">M23134_05211</name>
</gene>
<evidence type="ECO:0000313" key="2">
    <source>
        <dbReference type="Proteomes" id="UP000004095"/>
    </source>
</evidence>
<organism evidence="1 2">
    <name type="scientific">Microscilla marina ATCC 23134</name>
    <dbReference type="NCBI Taxonomy" id="313606"/>
    <lineage>
        <taxon>Bacteria</taxon>
        <taxon>Pseudomonadati</taxon>
        <taxon>Bacteroidota</taxon>
        <taxon>Cytophagia</taxon>
        <taxon>Cytophagales</taxon>
        <taxon>Microscillaceae</taxon>
        <taxon>Microscilla</taxon>
    </lineage>
</organism>
<dbReference type="eggNOG" id="ENOG5033MDI">
    <property type="taxonomic scope" value="Bacteria"/>
</dbReference>
<dbReference type="OrthoDB" id="882467at2"/>
<dbReference type="Proteomes" id="UP000004095">
    <property type="component" value="Unassembled WGS sequence"/>
</dbReference>
<dbReference type="Gene3D" id="1.10.3680.10">
    <property type="entry name" value="TerB-like"/>
    <property type="match status" value="1"/>
</dbReference>
<comment type="caution">
    <text evidence="1">The sequence shown here is derived from an EMBL/GenBank/DDBJ whole genome shotgun (WGS) entry which is preliminary data.</text>
</comment>
<evidence type="ECO:0008006" key="3">
    <source>
        <dbReference type="Google" id="ProtNLM"/>
    </source>
</evidence>
<reference evidence="1 2" key="1">
    <citation type="submission" date="2007-01" db="EMBL/GenBank/DDBJ databases">
        <authorList>
            <person name="Haygood M."/>
            <person name="Podell S."/>
            <person name="Anderson C."/>
            <person name="Hopkinson B."/>
            <person name="Roe K."/>
            <person name="Barbeau K."/>
            <person name="Gaasterland T."/>
            <person name="Ferriera S."/>
            <person name="Johnson J."/>
            <person name="Kravitz S."/>
            <person name="Beeson K."/>
            <person name="Sutton G."/>
            <person name="Rogers Y.-H."/>
            <person name="Friedman R."/>
            <person name="Frazier M."/>
            <person name="Venter J.C."/>
        </authorList>
    </citation>
    <scope>NUCLEOTIDE SEQUENCE [LARGE SCALE GENOMIC DNA]</scope>
    <source>
        <strain evidence="1 2">ATCC 23134</strain>
    </source>
</reference>
<protein>
    <recommendedName>
        <fullName evidence="3">Co-chaperone DjlA N-terminal domain-containing protein</fullName>
    </recommendedName>
</protein>
<name>A1ZDG6_MICM2</name>
<accession>A1ZDG6</accession>